<dbReference type="Pfam" id="PF08144">
    <property type="entry name" value="CPL"/>
    <property type="match status" value="1"/>
</dbReference>
<dbReference type="GO" id="GO:0003729">
    <property type="term" value="F:mRNA binding"/>
    <property type="evidence" value="ECO:0000318"/>
    <property type="project" value="GO_Central"/>
</dbReference>
<dbReference type="Gene3D" id="1.25.10.10">
    <property type="entry name" value="Leucine-rich Repeat Variant"/>
    <property type="match status" value="1"/>
</dbReference>
<dbReference type="EMBL" id="ABJB010284782">
    <property type="status" value="NOT_ANNOTATED_CDS"/>
    <property type="molecule type" value="Genomic_DNA"/>
</dbReference>
<gene>
    <name evidence="7" type="primary">8037604</name>
    <name evidence="6" type="ORF">IscW_ISCW021139</name>
</gene>
<dbReference type="HOGENOM" id="CLU_013994_0_1_1"/>
<reference evidence="6 8" key="1">
    <citation type="submission" date="2008-03" db="EMBL/GenBank/DDBJ databases">
        <title>Annotation of Ixodes scapularis.</title>
        <authorList>
            <consortium name="Ixodes scapularis Genome Project Consortium"/>
            <person name="Caler E."/>
            <person name="Hannick L.I."/>
            <person name="Bidwell S."/>
            <person name="Joardar V."/>
            <person name="Thiagarajan M."/>
            <person name="Amedeo P."/>
            <person name="Galinsky K.J."/>
            <person name="Schobel S."/>
            <person name="Inman J."/>
            <person name="Hostetler J."/>
            <person name="Miller J."/>
            <person name="Hammond M."/>
            <person name="Megy K."/>
            <person name="Lawson D."/>
            <person name="Kodira C."/>
            <person name="Sutton G."/>
            <person name="Meyer J."/>
            <person name="Hill C.A."/>
            <person name="Birren B."/>
            <person name="Nene V."/>
            <person name="Collins F."/>
            <person name="Alarcon-Chaidez F."/>
            <person name="Wikel S."/>
            <person name="Strausberg R."/>
        </authorList>
    </citation>
    <scope>NUCLEOTIDE SEQUENCE [LARGE SCALE GENOMIC DNA]</scope>
    <source>
        <strain evidence="8">Wikel</strain>
        <strain evidence="6">Wikel colony</strain>
    </source>
</reference>
<dbReference type="VEuPathDB" id="VectorBase:ISCP_000538"/>
<dbReference type="VEuPathDB" id="VectorBase:ISCI021139"/>
<dbReference type="STRING" id="6945.B7Q8T7"/>
<dbReference type="KEGG" id="isc:8037604"/>
<dbReference type="InterPro" id="IPR012959">
    <property type="entry name" value="CPL_dom"/>
</dbReference>
<keyword evidence="8" id="KW-1185">Reference proteome</keyword>
<feature type="repeat" description="Pumilio" evidence="3">
    <location>
        <begin position="199"/>
        <end position="234"/>
    </location>
</feature>
<dbReference type="EnsemblMetazoa" id="ISCW021139-RA">
    <property type="protein sequence ID" value="ISCW021139-PA"/>
    <property type="gene ID" value="ISCW021139"/>
</dbReference>
<dbReference type="InterPro" id="IPR001313">
    <property type="entry name" value="Pumilio_RNA-bd_rpt"/>
</dbReference>
<dbReference type="GO" id="GO:0006417">
    <property type="term" value="P:regulation of translation"/>
    <property type="evidence" value="ECO:0000318"/>
    <property type="project" value="GO_Central"/>
</dbReference>
<reference evidence="7" key="2">
    <citation type="submission" date="2020-05" db="UniProtKB">
        <authorList>
            <consortium name="EnsemblMetazoa"/>
        </authorList>
    </citation>
    <scope>IDENTIFICATION</scope>
    <source>
        <strain evidence="7">wikel</strain>
    </source>
</reference>
<keyword evidence="1" id="KW-0677">Repeat</keyword>
<evidence type="ECO:0000256" key="1">
    <source>
        <dbReference type="ARBA" id="ARBA00022737"/>
    </source>
</evidence>
<evidence type="ECO:0000313" key="6">
    <source>
        <dbReference type="EMBL" id="EEC15259.1"/>
    </source>
</evidence>
<dbReference type="InParanoid" id="B7Q8T7"/>
<dbReference type="EMBL" id="DS886054">
    <property type="protein sequence ID" value="EEC15259.1"/>
    <property type="molecule type" value="Genomic_DNA"/>
</dbReference>
<feature type="compositionally biased region" description="Basic residues" evidence="4">
    <location>
        <begin position="17"/>
        <end position="26"/>
    </location>
</feature>
<feature type="domain" description="PUM-HD" evidence="5">
    <location>
        <begin position="135"/>
        <end position="485"/>
    </location>
</feature>
<dbReference type="InterPro" id="IPR016024">
    <property type="entry name" value="ARM-type_fold"/>
</dbReference>
<keyword evidence="2" id="KW-0694">RNA-binding</keyword>
<dbReference type="PANTHER" id="PTHR13389">
    <property type="entry name" value="PUMILIO HOMOLOG 3"/>
    <property type="match status" value="1"/>
</dbReference>
<dbReference type="GO" id="GO:0005730">
    <property type="term" value="C:nucleolus"/>
    <property type="evidence" value="ECO:0000318"/>
    <property type="project" value="GO_Central"/>
</dbReference>
<organism>
    <name type="scientific">Ixodes scapularis</name>
    <name type="common">Black-legged tick</name>
    <name type="synonym">Deer tick</name>
    <dbReference type="NCBI Taxonomy" id="6945"/>
    <lineage>
        <taxon>Eukaryota</taxon>
        <taxon>Metazoa</taxon>
        <taxon>Ecdysozoa</taxon>
        <taxon>Arthropoda</taxon>
        <taxon>Chelicerata</taxon>
        <taxon>Arachnida</taxon>
        <taxon>Acari</taxon>
        <taxon>Parasitiformes</taxon>
        <taxon>Ixodida</taxon>
        <taxon>Ixodoidea</taxon>
        <taxon>Ixodidae</taxon>
        <taxon>Ixodinae</taxon>
        <taxon>Ixodes</taxon>
    </lineage>
</organism>
<evidence type="ECO:0007829" key="9">
    <source>
        <dbReference type="PeptideAtlas" id="B7Q8T7"/>
    </source>
</evidence>
<dbReference type="VEuPathDB" id="VectorBase:ISCW021139"/>
<dbReference type="AlphaFoldDB" id="B7Q8T7"/>
<name>B7Q8T7_IXOSC</name>
<protein>
    <recommendedName>
        <fullName evidence="5">PUM-HD domain-containing protein</fullName>
    </recommendedName>
</protein>
<dbReference type="InterPro" id="IPR040059">
    <property type="entry name" value="PUM3"/>
</dbReference>
<dbReference type="FunCoup" id="B7Q8T7">
    <property type="interactions" value="926"/>
</dbReference>
<dbReference type="PaxDb" id="6945-B7Q8T7"/>
<dbReference type="Proteomes" id="UP000001555">
    <property type="component" value="Unassembled WGS sequence"/>
</dbReference>
<keyword evidence="9" id="KW-1267">Proteomics identification</keyword>
<evidence type="ECO:0000256" key="2">
    <source>
        <dbReference type="ARBA" id="ARBA00022884"/>
    </source>
</evidence>
<feature type="compositionally biased region" description="Basic and acidic residues" evidence="4">
    <location>
        <begin position="96"/>
        <end position="108"/>
    </location>
</feature>
<evidence type="ECO:0000256" key="4">
    <source>
        <dbReference type="SAM" id="MobiDB-lite"/>
    </source>
</evidence>
<proteinExistence type="evidence at protein level"/>
<dbReference type="PROSITE" id="PS50302">
    <property type="entry name" value="PUM"/>
    <property type="match status" value="1"/>
</dbReference>
<sequence>KSPLASAAKHEEVIKGKYAKGNKRRSFPPSGVKPNRQGKVVKAQRKKPNTVGKALPTPPSKSKEAPDQPKEGKPRPGDGSAPTKRKHESEPAEGADQTKKVKLEEMTKKQRKFERKKKEFERKKKDGTFFETSKAIKQVWEDLRRKACSKEKRAKLLTQLTGLVKGRVKELIFAHDTARVIECMGDLGTPEHRNLIFEEVKDMIVSMSKSKYAKFIVRKMLKNGTPQQKEHIVKAFNMQVVQCLHHAEAASVLETIYNEHANAVQRSQLLQEFYCRDMALFKEDKVVTFKDALEKSAQPAKTLEDLKEILMKIVGKPVLGHSIIHHVFLEFFKNADENSRSEMIRALGGSVIEMLHTKDGSRVAMQCLWHGTAKDRKAIVKSFKTHVVKIAKEEHGHMVLLAAFDCVDDTKLVDSTVTAELLREPLELMTSASGQKVLSYLVAPRDPRVFHPSIIEILKEGDASVTSKKDPQVRREELRKAPAAALAQLIADNAELFLTHNGPTAVVASVILTNLREGEATEAFRSIARLLANSPYEPSADPEKAHLFDRNHARFFLKKMTLHDRASKQGQNCFSAILVDEVPKEALVTWIGCNFGAFLLVNLLETGVPEVVRVVKEALAGKQSLLKKSELKGCEALREKLKEV</sequence>
<feature type="region of interest" description="Disordered" evidence="4">
    <location>
        <begin position="1"/>
        <end position="119"/>
    </location>
</feature>
<dbReference type="SMART" id="SM00025">
    <property type="entry name" value="Pumilio"/>
    <property type="match status" value="5"/>
</dbReference>
<feature type="non-terminal residue" evidence="6">
    <location>
        <position position="1"/>
    </location>
</feature>
<dbReference type="OrthoDB" id="497380at2759"/>
<evidence type="ECO:0000313" key="7">
    <source>
        <dbReference type="EnsemblMetazoa" id="ISCW021139-PA"/>
    </source>
</evidence>
<accession>B7Q8T7</accession>
<evidence type="ECO:0000313" key="8">
    <source>
        <dbReference type="Proteomes" id="UP000001555"/>
    </source>
</evidence>
<feature type="compositionally biased region" description="Basic and acidic residues" evidence="4">
    <location>
        <begin position="61"/>
        <end position="76"/>
    </location>
</feature>
<evidence type="ECO:0000259" key="5">
    <source>
        <dbReference type="PROSITE" id="PS50303"/>
    </source>
</evidence>
<evidence type="ECO:0000256" key="3">
    <source>
        <dbReference type="PROSITE-ProRule" id="PRU00317"/>
    </source>
</evidence>
<dbReference type="PANTHER" id="PTHR13389:SF0">
    <property type="entry name" value="PUMILIO HOMOLOG 3"/>
    <property type="match status" value="1"/>
</dbReference>
<dbReference type="PROSITE" id="PS50303">
    <property type="entry name" value="PUM_HD"/>
    <property type="match status" value="1"/>
</dbReference>
<dbReference type="InterPro" id="IPR033133">
    <property type="entry name" value="PUM-HD"/>
</dbReference>
<dbReference type="SUPFAM" id="SSF48371">
    <property type="entry name" value="ARM repeat"/>
    <property type="match status" value="1"/>
</dbReference>
<dbReference type="InterPro" id="IPR011989">
    <property type="entry name" value="ARM-like"/>
</dbReference>